<evidence type="ECO:0000313" key="8">
    <source>
        <dbReference type="EMBL" id="OOE12513.1"/>
    </source>
</evidence>
<dbReference type="Proteomes" id="UP000188597">
    <property type="component" value="Unassembled WGS sequence"/>
</dbReference>
<evidence type="ECO:0000256" key="2">
    <source>
        <dbReference type="ARBA" id="ARBA00023015"/>
    </source>
</evidence>
<accession>A0A1V3G7Y6</accession>
<protein>
    <recommendedName>
        <fullName evidence="10">RNA polymerase subunit sigma-24</fullName>
    </recommendedName>
</protein>
<dbReference type="RefSeq" id="WP_077362441.1">
    <property type="nucleotide sequence ID" value="NZ_MQMF01000002.1"/>
</dbReference>
<keyword evidence="3" id="KW-0731">Sigma factor</keyword>
<evidence type="ECO:0000256" key="5">
    <source>
        <dbReference type="ARBA" id="ARBA00023163"/>
    </source>
</evidence>
<evidence type="ECO:0000256" key="4">
    <source>
        <dbReference type="ARBA" id="ARBA00023125"/>
    </source>
</evidence>
<dbReference type="PANTHER" id="PTHR43133">
    <property type="entry name" value="RNA POLYMERASE ECF-TYPE SIGMA FACTO"/>
    <property type="match status" value="1"/>
</dbReference>
<dbReference type="OrthoDB" id="9795666at2"/>
<dbReference type="EMBL" id="MQMF01000002">
    <property type="protein sequence ID" value="OOE12513.1"/>
    <property type="molecule type" value="Genomic_DNA"/>
</dbReference>
<organism evidence="8 9">
    <name type="scientific">Fictibacillus arsenicus</name>
    <dbReference type="NCBI Taxonomy" id="255247"/>
    <lineage>
        <taxon>Bacteria</taxon>
        <taxon>Bacillati</taxon>
        <taxon>Bacillota</taxon>
        <taxon>Bacilli</taxon>
        <taxon>Bacillales</taxon>
        <taxon>Fictibacillaceae</taxon>
        <taxon>Fictibacillus</taxon>
    </lineage>
</organism>
<keyword evidence="4" id="KW-0238">DNA-binding</keyword>
<dbReference type="SUPFAM" id="SSF88659">
    <property type="entry name" value="Sigma3 and sigma4 domains of RNA polymerase sigma factors"/>
    <property type="match status" value="1"/>
</dbReference>
<keyword evidence="5" id="KW-0804">Transcription</keyword>
<dbReference type="InterPro" id="IPR013324">
    <property type="entry name" value="RNA_pol_sigma_r3/r4-like"/>
</dbReference>
<dbReference type="InterPro" id="IPR013249">
    <property type="entry name" value="RNA_pol_sigma70_r4_t2"/>
</dbReference>
<feature type="domain" description="RNA polymerase sigma factor 70 region 4 type 2" evidence="7">
    <location>
        <begin position="99"/>
        <end position="149"/>
    </location>
</feature>
<dbReference type="PANTHER" id="PTHR43133:SF8">
    <property type="entry name" value="RNA POLYMERASE SIGMA FACTOR HI_1459-RELATED"/>
    <property type="match status" value="1"/>
</dbReference>
<evidence type="ECO:0000313" key="9">
    <source>
        <dbReference type="Proteomes" id="UP000188597"/>
    </source>
</evidence>
<dbReference type="CDD" id="cd06171">
    <property type="entry name" value="Sigma70_r4"/>
    <property type="match status" value="1"/>
</dbReference>
<dbReference type="Pfam" id="PF04542">
    <property type="entry name" value="Sigma70_r2"/>
    <property type="match status" value="1"/>
</dbReference>
<name>A0A1V3G7Y6_9BACL</name>
<proteinExistence type="inferred from homology"/>
<feature type="domain" description="RNA polymerase sigma-70 region 2" evidence="6">
    <location>
        <begin position="8"/>
        <end position="68"/>
    </location>
</feature>
<dbReference type="InterPro" id="IPR007627">
    <property type="entry name" value="RNA_pol_sigma70_r2"/>
</dbReference>
<dbReference type="Gene3D" id="1.10.1740.10">
    <property type="match status" value="1"/>
</dbReference>
<dbReference type="Gene3D" id="1.10.10.10">
    <property type="entry name" value="Winged helix-like DNA-binding domain superfamily/Winged helix DNA-binding domain"/>
    <property type="match status" value="1"/>
</dbReference>
<dbReference type="InterPro" id="IPR036388">
    <property type="entry name" value="WH-like_DNA-bd_sf"/>
</dbReference>
<evidence type="ECO:0000259" key="7">
    <source>
        <dbReference type="Pfam" id="PF08281"/>
    </source>
</evidence>
<dbReference type="InterPro" id="IPR014284">
    <property type="entry name" value="RNA_pol_sigma-70_dom"/>
</dbReference>
<evidence type="ECO:0000259" key="6">
    <source>
        <dbReference type="Pfam" id="PF04542"/>
    </source>
</evidence>
<keyword evidence="2" id="KW-0805">Transcription regulation</keyword>
<comment type="caution">
    <text evidence="8">The sequence shown here is derived from an EMBL/GenBank/DDBJ whole genome shotgun (WGS) entry which is preliminary data.</text>
</comment>
<reference evidence="8 9" key="1">
    <citation type="submission" date="2016-11" db="EMBL/GenBank/DDBJ databases">
        <authorList>
            <person name="Jaros S."/>
            <person name="Januszkiewicz K."/>
            <person name="Wedrychowicz H."/>
        </authorList>
    </citation>
    <scope>NUCLEOTIDE SEQUENCE [LARGE SCALE GENOMIC DNA]</scope>
    <source>
        <strain evidence="8 9">Con a/3</strain>
    </source>
</reference>
<gene>
    <name evidence="8" type="ORF">UN64_10545</name>
</gene>
<dbReference type="SUPFAM" id="SSF88946">
    <property type="entry name" value="Sigma2 domain of RNA polymerase sigma factors"/>
    <property type="match status" value="1"/>
</dbReference>
<dbReference type="GO" id="GO:0016987">
    <property type="term" value="F:sigma factor activity"/>
    <property type="evidence" value="ECO:0007669"/>
    <property type="project" value="UniProtKB-KW"/>
</dbReference>
<dbReference type="GO" id="GO:0003677">
    <property type="term" value="F:DNA binding"/>
    <property type="evidence" value="ECO:0007669"/>
    <property type="project" value="UniProtKB-KW"/>
</dbReference>
<evidence type="ECO:0000256" key="3">
    <source>
        <dbReference type="ARBA" id="ARBA00023082"/>
    </source>
</evidence>
<evidence type="ECO:0000256" key="1">
    <source>
        <dbReference type="ARBA" id="ARBA00010641"/>
    </source>
</evidence>
<dbReference type="GO" id="GO:0006352">
    <property type="term" value="P:DNA-templated transcription initiation"/>
    <property type="evidence" value="ECO:0007669"/>
    <property type="project" value="InterPro"/>
</dbReference>
<dbReference type="Pfam" id="PF08281">
    <property type="entry name" value="Sigma70_r4_2"/>
    <property type="match status" value="1"/>
</dbReference>
<sequence length="162" mass="19161">MADPLEEMYQAYKEPIFRYLRNMCRSRTIAEELTHDTFIKAFKGYGGFRGDSSLKTWLFKIARNTYLNESGKFSRKNEIPFAEPELQSEGTTRNIETEMMIKQTLQRLTEKERSLLVLREQGFSLNEMAEILNQTEGNIKVGIHRAKKKFKEFYLEGEEERR</sequence>
<dbReference type="InterPro" id="IPR039425">
    <property type="entry name" value="RNA_pol_sigma-70-like"/>
</dbReference>
<dbReference type="InterPro" id="IPR013325">
    <property type="entry name" value="RNA_pol_sigma_r2"/>
</dbReference>
<dbReference type="AlphaFoldDB" id="A0A1V3G7Y6"/>
<comment type="similarity">
    <text evidence="1">Belongs to the sigma-70 factor family. ECF subfamily.</text>
</comment>
<dbReference type="NCBIfam" id="TIGR02937">
    <property type="entry name" value="sigma70-ECF"/>
    <property type="match status" value="1"/>
</dbReference>
<evidence type="ECO:0008006" key="10">
    <source>
        <dbReference type="Google" id="ProtNLM"/>
    </source>
</evidence>